<comment type="similarity">
    <text evidence="10">Belongs to the methyl-accepting chemotaxis (MCP) protein family.</text>
</comment>
<name>A0A2T4IH83_9RHOO</name>
<dbReference type="InterPro" id="IPR003660">
    <property type="entry name" value="HAMP_dom"/>
</dbReference>
<protein>
    <recommendedName>
        <fullName evidence="18">Methyl-accepting chemotaxis sensory transducer with Pas/Pac sensor</fullName>
    </recommendedName>
</protein>
<evidence type="ECO:0000259" key="14">
    <source>
        <dbReference type="PROSITE" id="PS50112"/>
    </source>
</evidence>
<dbReference type="InterPro" id="IPR004089">
    <property type="entry name" value="MCPsignal_dom"/>
</dbReference>
<comment type="caution">
    <text evidence="16">The sequence shown here is derived from an EMBL/GenBank/DDBJ whole genome shotgun (WGS) entry which is preliminary data.</text>
</comment>
<sequence>MKNNQPVTTTEVPFPRGQYLVSRTDLKGRIVDANDAFITLSGFTREELIGQSHNIVRHPDMPPAAFEDMWRTLKSGKPWRGMVKNRCKNGDYYWVNALVVPVTRNGQGEGYMSVRAEPSRQQVAQAEALYAAMRAGKASMPRARRSFADLSLRTRLVAVVALAALAVAVVLWQGLAGMAQANRALHEVYEAKLVPANLANEVVYLLGDNRSQIALALQHEPSNPFVNMHDHPVGLHVEATLRNRERINELIRRIEAMPLSVRERELMAVFGEVRERFSREGVNAAREAIARDNYLLANQLLLQKINPIYGEMIAASRALMGELESSAAASFAAAEARYDATLRNNLLIGGGMIAAVLLIAFFTISRMGKDLQALRTSLGRIAEGDLSEEFTGCRGDELGALACTLAVTQTRMKVMLDRVLRASQMIEAQVTTVRADMAQVAEQSSRQQTQVESVAAATEEFSESVQEVSASVQNAANSAAESRALVKTTSASIEHSMAATGKVVGVVQEASGAIHELEESVASIGDITRSIQEIAEQTNLLALNAAIEAARAGEMGRGFAVVADEVRKLAERTASSTSTITGRVAQIQSVTTRAVGSMNTAVSEVESGMALMQHSADGLEEVVVVSDRVAEEAGHIAEAANQQATASTEVARSMEEVAAMVERNVAAAAQASQACDALAQGAQGLRALVGEFKV</sequence>
<evidence type="ECO:0008006" key="18">
    <source>
        <dbReference type="Google" id="ProtNLM"/>
    </source>
</evidence>
<dbReference type="EMBL" id="PZKC01000004">
    <property type="protein sequence ID" value="PTD97130.1"/>
    <property type="molecule type" value="Genomic_DNA"/>
</dbReference>
<feature type="transmembrane region" description="Helical" evidence="12">
    <location>
        <begin position="154"/>
        <end position="175"/>
    </location>
</feature>
<dbReference type="GO" id="GO:0052131">
    <property type="term" value="P:positive aerotaxis"/>
    <property type="evidence" value="ECO:0007669"/>
    <property type="project" value="UniProtKB-ARBA"/>
</dbReference>
<feature type="transmembrane region" description="Helical" evidence="12">
    <location>
        <begin position="346"/>
        <end position="365"/>
    </location>
</feature>
<evidence type="ECO:0000256" key="5">
    <source>
        <dbReference type="ARBA" id="ARBA00022519"/>
    </source>
</evidence>
<dbReference type="SMART" id="SM00091">
    <property type="entry name" value="PAS"/>
    <property type="match status" value="1"/>
</dbReference>
<keyword evidence="7 12" id="KW-1133">Transmembrane helix</keyword>
<organism evidence="16 17">
    <name type="scientific">Pseudothauera lacus</name>
    <dbReference type="NCBI Taxonomy" id="2136175"/>
    <lineage>
        <taxon>Bacteria</taxon>
        <taxon>Pseudomonadati</taxon>
        <taxon>Pseudomonadota</taxon>
        <taxon>Betaproteobacteria</taxon>
        <taxon>Rhodocyclales</taxon>
        <taxon>Zoogloeaceae</taxon>
        <taxon>Pseudothauera</taxon>
    </lineage>
</organism>
<dbReference type="CDD" id="cd00130">
    <property type="entry name" value="PAS"/>
    <property type="match status" value="1"/>
</dbReference>
<keyword evidence="3" id="KW-0488">Methylation</keyword>
<proteinExistence type="inferred from homology"/>
<dbReference type="InterPro" id="IPR001610">
    <property type="entry name" value="PAC"/>
</dbReference>
<dbReference type="PROSITE" id="PS50885">
    <property type="entry name" value="HAMP"/>
    <property type="match status" value="1"/>
</dbReference>
<dbReference type="GO" id="GO:0007165">
    <property type="term" value="P:signal transduction"/>
    <property type="evidence" value="ECO:0007669"/>
    <property type="project" value="UniProtKB-KW"/>
</dbReference>
<evidence type="ECO:0000256" key="9">
    <source>
        <dbReference type="ARBA" id="ARBA00023224"/>
    </source>
</evidence>
<reference evidence="16 17" key="1">
    <citation type="submission" date="2018-03" db="EMBL/GenBank/DDBJ databases">
        <authorList>
            <person name="Keele B.F."/>
        </authorList>
    </citation>
    <scope>NUCLEOTIDE SEQUENCE [LARGE SCALE GENOMIC DNA]</scope>
    <source>
        <strain evidence="16 17">D20</strain>
    </source>
</reference>
<keyword evidence="4" id="KW-0145">Chemotaxis</keyword>
<dbReference type="GO" id="GO:0005886">
    <property type="term" value="C:plasma membrane"/>
    <property type="evidence" value="ECO:0007669"/>
    <property type="project" value="UniProtKB-SubCell"/>
</dbReference>
<evidence type="ECO:0000256" key="10">
    <source>
        <dbReference type="ARBA" id="ARBA00029447"/>
    </source>
</evidence>
<evidence type="ECO:0000313" key="16">
    <source>
        <dbReference type="EMBL" id="PTD97130.1"/>
    </source>
</evidence>
<dbReference type="NCBIfam" id="TIGR00229">
    <property type="entry name" value="sensory_box"/>
    <property type="match status" value="1"/>
</dbReference>
<evidence type="ECO:0000256" key="12">
    <source>
        <dbReference type="SAM" id="Phobius"/>
    </source>
</evidence>
<dbReference type="InterPro" id="IPR000014">
    <property type="entry name" value="PAS"/>
</dbReference>
<feature type="domain" description="HAMP" evidence="15">
    <location>
        <begin position="365"/>
        <end position="417"/>
    </location>
</feature>
<dbReference type="Gene3D" id="1.10.287.950">
    <property type="entry name" value="Methyl-accepting chemotaxis protein"/>
    <property type="match status" value="1"/>
</dbReference>
<dbReference type="SUPFAM" id="SSF55785">
    <property type="entry name" value="PYP-like sensor domain (PAS domain)"/>
    <property type="match status" value="1"/>
</dbReference>
<keyword evidence="6 12" id="KW-0812">Transmembrane</keyword>
<evidence type="ECO:0000256" key="6">
    <source>
        <dbReference type="ARBA" id="ARBA00022692"/>
    </source>
</evidence>
<keyword evidence="17" id="KW-1185">Reference proteome</keyword>
<dbReference type="CDD" id="cd11386">
    <property type="entry name" value="MCP_signal"/>
    <property type="match status" value="1"/>
</dbReference>
<accession>A0A2T4IH83</accession>
<evidence type="ECO:0000259" key="15">
    <source>
        <dbReference type="PROSITE" id="PS50885"/>
    </source>
</evidence>
<feature type="domain" description="PAS" evidence="14">
    <location>
        <begin position="25"/>
        <end position="76"/>
    </location>
</feature>
<dbReference type="Pfam" id="PF12729">
    <property type="entry name" value="4HB_MCP_1"/>
    <property type="match status" value="1"/>
</dbReference>
<keyword evidence="9 11" id="KW-0807">Transducer</keyword>
<feature type="domain" description="Methyl-accepting transducer" evidence="13">
    <location>
        <begin position="422"/>
        <end position="658"/>
    </location>
</feature>
<dbReference type="PANTHER" id="PTHR32089:SF112">
    <property type="entry name" value="LYSOZYME-LIKE PROTEIN-RELATED"/>
    <property type="match status" value="1"/>
</dbReference>
<evidence type="ECO:0000256" key="7">
    <source>
        <dbReference type="ARBA" id="ARBA00022989"/>
    </source>
</evidence>
<dbReference type="RefSeq" id="WP_107492939.1">
    <property type="nucleotide sequence ID" value="NZ_PZKC01000004.1"/>
</dbReference>
<dbReference type="PROSITE" id="PS50112">
    <property type="entry name" value="PAS"/>
    <property type="match status" value="1"/>
</dbReference>
<dbReference type="Pfam" id="PF00015">
    <property type="entry name" value="MCPsignal"/>
    <property type="match status" value="1"/>
</dbReference>
<comment type="subcellular location">
    <subcellularLocation>
        <location evidence="1">Cell inner membrane</location>
        <topology evidence="1">Multi-pass membrane protein</topology>
    </subcellularLocation>
</comment>
<dbReference type="SMART" id="SM00086">
    <property type="entry name" value="PAC"/>
    <property type="match status" value="1"/>
</dbReference>
<reference evidence="16 17" key="2">
    <citation type="submission" date="2018-04" db="EMBL/GenBank/DDBJ databases">
        <title>Thauera lacus sp. nov., isolated from an saline lake in Inner Mongolia, China.</title>
        <authorList>
            <person name="Liang Q.-Y."/>
        </authorList>
    </citation>
    <scope>NUCLEOTIDE SEQUENCE [LARGE SCALE GENOMIC DNA]</scope>
    <source>
        <strain evidence="16 17">D20</strain>
    </source>
</reference>
<gene>
    <name evidence="16" type="ORF">C8261_07030</name>
</gene>
<dbReference type="PANTHER" id="PTHR32089">
    <property type="entry name" value="METHYL-ACCEPTING CHEMOTAXIS PROTEIN MCPB"/>
    <property type="match status" value="1"/>
</dbReference>
<dbReference type="SMART" id="SM00283">
    <property type="entry name" value="MA"/>
    <property type="match status" value="1"/>
</dbReference>
<dbReference type="InterPro" id="IPR024478">
    <property type="entry name" value="HlyB_4HB_MCP"/>
</dbReference>
<evidence type="ECO:0000256" key="4">
    <source>
        <dbReference type="ARBA" id="ARBA00022500"/>
    </source>
</evidence>
<dbReference type="SUPFAM" id="SSF58104">
    <property type="entry name" value="Methyl-accepting chemotaxis protein (MCP) signaling domain"/>
    <property type="match status" value="1"/>
</dbReference>
<evidence type="ECO:0000256" key="1">
    <source>
        <dbReference type="ARBA" id="ARBA00004429"/>
    </source>
</evidence>
<dbReference type="InterPro" id="IPR013655">
    <property type="entry name" value="PAS_fold_3"/>
</dbReference>
<evidence type="ECO:0000256" key="2">
    <source>
        <dbReference type="ARBA" id="ARBA00022475"/>
    </source>
</evidence>
<dbReference type="InterPro" id="IPR035965">
    <property type="entry name" value="PAS-like_dom_sf"/>
</dbReference>
<evidence type="ECO:0000259" key="13">
    <source>
        <dbReference type="PROSITE" id="PS50111"/>
    </source>
</evidence>
<evidence type="ECO:0000256" key="8">
    <source>
        <dbReference type="ARBA" id="ARBA00023136"/>
    </source>
</evidence>
<dbReference type="PROSITE" id="PS50111">
    <property type="entry name" value="CHEMOTAXIS_TRANSDUC_2"/>
    <property type="match status" value="1"/>
</dbReference>
<evidence type="ECO:0000313" key="17">
    <source>
        <dbReference type="Proteomes" id="UP000241193"/>
    </source>
</evidence>
<keyword evidence="8 12" id="KW-0472">Membrane</keyword>
<dbReference type="Pfam" id="PF08447">
    <property type="entry name" value="PAS_3"/>
    <property type="match status" value="1"/>
</dbReference>
<dbReference type="Pfam" id="PF00672">
    <property type="entry name" value="HAMP"/>
    <property type="match status" value="1"/>
</dbReference>
<keyword evidence="2" id="KW-1003">Cell membrane</keyword>
<dbReference type="AlphaFoldDB" id="A0A2T4IH83"/>
<evidence type="ECO:0000256" key="11">
    <source>
        <dbReference type="PROSITE-ProRule" id="PRU00284"/>
    </source>
</evidence>
<dbReference type="Gene3D" id="3.30.450.20">
    <property type="entry name" value="PAS domain"/>
    <property type="match status" value="1"/>
</dbReference>
<evidence type="ECO:0000256" key="3">
    <source>
        <dbReference type="ARBA" id="ARBA00022481"/>
    </source>
</evidence>
<dbReference type="Proteomes" id="UP000241193">
    <property type="component" value="Unassembled WGS sequence"/>
</dbReference>
<dbReference type="FunFam" id="1.10.287.950:FF:000001">
    <property type="entry name" value="Methyl-accepting chemotaxis sensory transducer"/>
    <property type="match status" value="1"/>
</dbReference>
<keyword evidence="5" id="KW-0997">Cell inner membrane</keyword>
<dbReference type="FunFam" id="3.30.450.20:FF:000046">
    <property type="entry name" value="Aerotaxis sensor receptor"/>
    <property type="match status" value="1"/>
</dbReference>